<dbReference type="Proteomes" id="UP001172386">
    <property type="component" value="Unassembled WGS sequence"/>
</dbReference>
<evidence type="ECO:0000313" key="2">
    <source>
        <dbReference type="Proteomes" id="UP001172386"/>
    </source>
</evidence>
<protein>
    <submittedName>
        <fullName evidence="1">Uncharacterized protein</fullName>
    </submittedName>
</protein>
<organism evidence="1 2">
    <name type="scientific">Neophaeococcomyces mojaviensis</name>
    <dbReference type="NCBI Taxonomy" id="3383035"/>
    <lineage>
        <taxon>Eukaryota</taxon>
        <taxon>Fungi</taxon>
        <taxon>Dikarya</taxon>
        <taxon>Ascomycota</taxon>
        <taxon>Pezizomycotina</taxon>
        <taxon>Eurotiomycetes</taxon>
        <taxon>Chaetothyriomycetidae</taxon>
        <taxon>Chaetothyriales</taxon>
        <taxon>Chaetothyriales incertae sedis</taxon>
        <taxon>Neophaeococcomyces</taxon>
    </lineage>
</organism>
<reference evidence="1" key="1">
    <citation type="submission" date="2022-10" db="EMBL/GenBank/DDBJ databases">
        <title>Culturing micro-colonial fungi from biological soil crusts in the Mojave desert and describing Neophaeococcomyces mojavensis, and introducing the new genera and species Taxawa tesnikishii.</title>
        <authorList>
            <person name="Kurbessoian T."/>
            <person name="Stajich J.E."/>
        </authorList>
    </citation>
    <scope>NUCLEOTIDE SEQUENCE</scope>
    <source>
        <strain evidence="1">JES_112</strain>
    </source>
</reference>
<sequence>MASISEFKKNIVRDAAAKLLRRRPANDAEALHVFENFRNVVRFIKDKGIEDPDDLDLGPWLQEATQQEWKAKVAAEQAEIDRILAAQPAAIENAVERTMPIYDADDFEDEYAEAEAEDEEEEDEDATAAVIPKPGKAPLPPLRNSFKTKVLFWEALVRHGQEYPEDPWAAQRGQQAQQWLDNQEAHKAKKKERKKKKKEERRKLG</sequence>
<gene>
    <name evidence="1" type="ORF">H2198_004147</name>
</gene>
<comment type="caution">
    <text evidence="1">The sequence shown here is derived from an EMBL/GenBank/DDBJ whole genome shotgun (WGS) entry which is preliminary data.</text>
</comment>
<keyword evidence="2" id="KW-1185">Reference proteome</keyword>
<evidence type="ECO:0000313" key="1">
    <source>
        <dbReference type="EMBL" id="KAJ9657732.1"/>
    </source>
</evidence>
<proteinExistence type="predicted"/>
<name>A0ACC3A9X9_9EURO</name>
<accession>A0ACC3A9X9</accession>
<dbReference type="EMBL" id="JAPDRQ010000060">
    <property type="protein sequence ID" value="KAJ9657732.1"/>
    <property type="molecule type" value="Genomic_DNA"/>
</dbReference>